<dbReference type="InterPro" id="IPR003578">
    <property type="entry name" value="Small_GTPase_Rho"/>
</dbReference>
<protein>
    <recommendedName>
        <fullName evidence="6">Cell division control protein 42 homolog</fullName>
    </recommendedName>
</protein>
<accession>A0AAN9GDD0</accession>
<proteinExistence type="inferred from homology"/>
<name>A0AAN9GDD0_9CAEN</name>
<dbReference type="Pfam" id="PF00071">
    <property type="entry name" value="Ras"/>
    <property type="match status" value="1"/>
</dbReference>
<dbReference type="GO" id="GO:0005525">
    <property type="term" value="F:GTP binding"/>
    <property type="evidence" value="ECO:0007669"/>
    <property type="project" value="UniProtKB-KW"/>
</dbReference>
<dbReference type="CDD" id="cd00157">
    <property type="entry name" value="Rho"/>
    <property type="match status" value="1"/>
</dbReference>
<keyword evidence="2" id="KW-0547">Nucleotide-binding</keyword>
<comment type="similarity">
    <text evidence="1">Belongs to the small GTPase superfamily. Rho family.</text>
</comment>
<dbReference type="InterPro" id="IPR001806">
    <property type="entry name" value="Small_GTPase"/>
</dbReference>
<dbReference type="Proteomes" id="UP001374579">
    <property type="component" value="Unassembled WGS sequence"/>
</dbReference>
<dbReference type="GO" id="GO:0007264">
    <property type="term" value="P:small GTPase-mediated signal transduction"/>
    <property type="evidence" value="ECO:0007669"/>
    <property type="project" value="InterPro"/>
</dbReference>
<dbReference type="EMBL" id="JBAMIC010000008">
    <property type="protein sequence ID" value="KAK7104162.1"/>
    <property type="molecule type" value="Genomic_DNA"/>
</dbReference>
<sequence length="201" mass="22864">MTEPEPNAFIKCVIVGDGAVGKTCMLMSYATNRFPTEYVPTVFDNYAVTVTVKDNPYQLGLFDTAGQEEYTSLRMLSYPETSVFLTAFSVVMPESMKNLEHKWVPEIRHALPKCPFLVVGTQIDLREDEQVKLKLAKRRQKPVTQEEGERFAKRIGAYGYSECSALTKQCLKDVFDEAMLAVLDPHDVKPEKKQRRKCTIL</sequence>
<dbReference type="InterPro" id="IPR027417">
    <property type="entry name" value="P-loop_NTPase"/>
</dbReference>
<keyword evidence="3" id="KW-0342">GTP-binding</keyword>
<dbReference type="Gene3D" id="3.40.50.300">
    <property type="entry name" value="P-loop containing nucleotide triphosphate hydrolases"/>
    <property type="match status" value="1"/>
</dbReference>
<dbReference type="SMART" id="SM00173">
    <property type="entry name" value="RAS"/>
    <property type="match status" value="1"/>
</dbReference>
<evidence type="ECO:0000313" key="5">
    <source>
        <dbReference type="Proteomes" id="UP001374579"/>
    </source>
</evidence>
<evidence type="ECO:0000256" key="2">
    <source>
        <dbReference type="ARBA" id="ARBA00022741"/>
    </source>
</evidence>
<evidence type="ECO:0008006" key="6">
    <source>
        <dbReference type="Google" id="ProtNLM"/>
    </source>
</evidence>
<reference evidence="4 5" key="1">
    <citation type="submission" date="2024-02" db="EMBL/GenBank/DDBJ databases">
        <title>Chromosome-scale genome assembly of the rough periwinkle Littorina saxatilis.</title>
        <authorList>
            <person name="De Jode A."/>
            <person name="Faria R."/>
            <person name="Formenti G."/>
            <person name="Sims Y."/>
            <person name="Smith T.P."/>
            <person name="Tracey A."/>
            <person name="Wood J.M.D."/>
            <person name="Zagrodzka Z.B."/>
            <person name="Johannesson K."/>
            <person name="Butlin R.K."/>
            <person name="Leder E.H."/>
        </authorList>
    </citation>
    <scope>NUCLEOTIDE SEQUENCE [LARGE SCALE GENOMIC DNA]</scope>
    <source>
        <strain evidence="4">Snail1</strain>
        <tissue evidence="4">Muscle</tissue>
    </source>
</reference>
<dbReference type="AlphaFoldDB" id="A0AAN9GDD0"/>
<keyword evidence="5" id="KW-1185">Reference proteome</keyword>
<evidence type="ECO:0000313" key="4">
    <source>
        <dbReference type="EMBL" id="KAK7104162.1"/>
    </source>
</evidence>
<dbReference type="PRINTS" id="PR00449">
    <property type="entry name" value="RASTRNSFRMNG"/>
</dbReference>
<dbReference type="SMART" id="SM00174">
    <property type="entry name" value="RHO"/>
    <property type="match status" value="1"/>
</dbReference>
<dbReference type="GO" id="GO:0003924">
    <property type="term" value="F:GTPase activity"/>
    <property type="evidence" value="ECO:0007669"/>
    <property type="project" value="InterPro"/>
</dbReference>
<comment type="caution">
    <text evidence="4">The sequence shown here is derived from an EMBL/GenBank/DDBJ whole genome shotgun (WGS) entry which is preliminary data.</text>
</comment>
<dbReference type="NCBIfam" id="TIGR00231">
    <property type="entry name" value="small_GTP"/>
    <property type="match status" value="1"/>
</dbReference>
<dbReference type="SUPFAM" id="SSF52540">
    <property type="entry name" value="P-loop containing nucleoside triphosphate hydrolases"/>
    <property type="match status" value="1"/>
</dbReference>
<dbReference type="PROSITE" id="PS51421">
    <property type="entry name" value="RAS"/>
    <property type="match status" value="1"/>
</dbReference>
<dbReference type="InterPro" id="IPR005225">
    <property type="entry name" value="Small_GTP-bd"/>
</dbReference>
<evidence type="ECO:0000256" key="1">
    <source>
        <dbReference type="ARBA" id="ARBA00010142"/>
    </source>
</evidence>
<organism evidence="4 5">
    <name type="scientific">Littorina saxatilis</name>
    <dbReference type="NCBI Taxonomy" id="31220"/>
    <lineage>
        <taxon>Eukaryota</taxon>
        <taxon>Metazoa</taxon>
        <taxon>Spiralia</taxon>
        <taxon>Lophotrochozoa</taxon>
        <taxon>Mollusca</taxon>
        <taxon>Gastropoda</taxon>
        <taxon>Caenogastropoda</taxon>
        <taxon>Littorinimorpha</taxon>
        <taxon>Littorinoidea</taxon>
        <taxon>Littorinidae</taxon>
        <taxon>Littorina</taxon>
    </lineage>
</organism>
<gene>
    <name evidence="4" type="ORF">V1264_018924</name>
</gene>
<dbReference type="PROSITE" id="PS51419">
    <property type="entry name" value="RAB"/>
    <property type="match status" value="1"/>
</dbReference>
<dbReference type="PROSITE" id="PS51420">
    <property type="entry name" value="RHO"/>
    <property type="match status" value="1"/>
</dbReference>
<dbReference type="FunFam" id="3.40.50.300:FF:001179">
    <property type="entry name" value="Rho family GTPase"/>
    <property type="match status" value="1"/>
</dbReference>
<dbReference type="PANTHER" id="PTHR24072">
    <property type="entry name" value="RHO FAMILY GTPASE"/>
    <property type="match status" value="1"/>
</dbReference>
<evidence type="ECO:0000256" key="3">
    <source>
        <dbReference type="ARBA" id="ARBA00023134"/>
    </source>
</evidence>
<dbReference type="SMART" id="SM00175">
    <property type="entry name" value="RAB"/>
    <property type="match status" value="1"/>
</dbReference>